<evidence type="ECO:0000313" key="3">
    <source>
        <dbReference type="Proteomes" id="UP000094385"/>
    </source>
</evidence>
<evidence type="ECO:0000313" key="2">
    <source>
        <dbReference type="EMBL" id="ODQ73190.1"/>
    </source>
</evidence>
<name>A0A1E3Q6E9_LIPST</name>
<gene>
    <name evidence="2" type="ORF">LIPSTDRAFT_287194</name>
</gene>
<dbReference type="Proteomes" id="UP000094385">
    <property type="component" value="Unassembled WGS sequence"/>
</dbReference>
<keyword evidence="3" id="KW-1185">Reference proteome</keyword>
<reference evidence="2 3" key="1">
    <citation type="journal article" date="2016" name="Proc. Natl. Acad. Sci. U.S.A.">
        <title>Comparative genomics of biotechnologically important yeasts.</title>
        <authorList>
            <person name="Riley R."/>
            <person name="Haridas S."/>
            <person name="Wolfe K.H."/>
            <person name="Lopes M.R."/>
            <person name="Hittinger C.T."/>
            <person name="Goeker M."/>
            <person name="Salamov A.A."/>
            <person name="Wisecaver J.H."/>
            <person name="Long T.M."/>
            <person name="Calvey C.H."/>
            <person name="Aerts A.L."/>
            <person name="Barry K.W."/>
            <person name="Choi C."/>
            <person name="Clum A."/>
            <person name="Coughlan A.Y."/>
            <person name="Deshpande S."/>
            <person name="Douglass A.P."/>
            <person name="Hanson S.J."/>
            <person name="Klenk H.-P."/>
            <person name="LaButti K.M."/>
            <person name="Lapidus A."/>
            <person name="Lindquist E.A."/>
            <person name="Lipzen A.M."/>
            <person name="Meier-Kolthoff J.P."/>
            <person name="Ohm R.A."/>
            <person name="Otillar R.P."/>
            <person name="Pangilinan J.L."/>
            <person name="Peng Y."/>
            <person name="Rokas A."/>
            <person name="Rosa C.A."/>
            <person name="Scheuner C."/>
            <person name="Sibirny A.A."/>
            <person name="Slot J.C."/>
            <person name="Stielow J.B."/>
            <person name="Sun H."/>
            <person name="Kurtzman C.P."/>
            <person name="Blackwell M."/>
            <person name="Grigoriev I.V."/>
            <person name="Jeffries T.W."/>
        </authorList>
    </citation>
    <scope>NUCLEOTIDE SEQUENCE [LARGE SCALE GENOMIC DNA]</scope>
    <source>
        <strain evidence="2 3">NRRL Y-11557</strain>
    </source>
</reference>
<protein>
    <submittedName>
        <fullName evidence="2">Uncharacterized protein</fullName>
    </submittedName>
</protein>
<dbReference type="AlphaFoldDB" id="A0A1E3Q6E9"/>
<dbReference type="OrthoDB" id="5411773at2759"/>
<evidence type="ECO:0000256" key="1">
    <source>
        <dbReference type="SAM" id="MobiDB-lite"/>
    </source>
</evidence>
<dbReference type="EMBL" id="KV454294">
    <property type="protein sequence ID" value="ODQ73190.1"/>
    <property type="molecule type" value="Genomic_DNA"/>
</dbReference>
<accession>A0A1E3Q6E9</accession>
<proteinExistence type="predicted"/>
<sequence>MVLSSHFPETFIPTPPQLSLLFTLISNPKFTTAKEKTKPRLSAISLDMPDAKTKTSTETTFVGTAISTSSARLVAKILSSGLSMRDLGFYEIFNMDRSGETLGAHALRHKRKVKYDAEDSEEDTDGDSLNAVTQSRGRGRNRVTRRHAFDGEEDVDGVIRAKGLKMLWPCAERNLWRIFGWGFRCASADGVSGSRPTDEGSDGDGSRTLEARWPVWKTVIGFLLDILENDWNEAVKMVENSETDSVLKHTLIYSFLRGLALEEYNVRWKPALASVFSHNSEMDMQQFHPIYPNEVNKKSRTKALPDHKRQIYSNSGVHSYGETEAVQMRKRALGIIYDALSSITNLIDRQSFFRELSLYHDRIHVSIM</sequence>
<organism evidence="2 3">
    <name type="scientific">Lipomyces starkeyi NRRL Y-11557</name>
    <dbReference type="NCBI Taxonomy" id="675824"/>
    <lineage>
        <taxon>Eukaryota</taxon>
        <taxon>Fungi</taxon>
        <taxon>Dikarya</taxon>
        <taxon>Ascomycota</taxon>
        <taxon>Saccharomycotina</taxon>
        <taxon>Lipomycetes</taxon>
        <taxon>Lipomycetales</taxon>
        <taxon>Lipomycetaceae</taxon>
        <taxon>Lipomyces</taxon>
    </lineage>
</organism>
<feature type="region of interest" description="Disordered" evidence="1">
    <location>
        <begin position="115"/>
        <end position="144"/>
    </location>
</feature>